<dbReference type="InterPro" id="IPR036425">
    <property type="entry name" value="MoaB/Mog-like_dom_sf"/>
</dbReference>
<evidence type="ECO:0000313" key="2">
    <source>
        <dbReference type="EMBL" id="CEZ19150.1"/>
    </source>
</evidence>
<dbReference type="EMBL" id="LN827929">
    <property type="protein sequence ID" value="CEZ19150.1"/>
    <property type="molecule type" value="Genomic_DNA"/>
</dbReference>
<evidence type="ECO:0000259" key="1">
    <source>
        <dbReference type="SMART" id="SM00852"/>
    </source>
</evidence>
<dbReference type="STRING" id="1581557.BN1208_0256"/>
<feature type="domain" description="MoaB/Mog" evidence="1">
    <location>
        <begin position="4"/>
        <end position="164"/>
    </location>
</feature>
<accession>A0A0D6ETR9</accession>
<dbReference type="HOGENOM" id="CLU_030805_0_1_4"/>
<dbReference type="SUPFAM" id="SSF53218">
    <property type="entry name" value="Molybdenum cofactor biosynthesis proteins"/>
    <property type="match status" value="1"/>
</dbReference>
<proteinExistence type="predicted"/>
<dbReference type="InterPro" id="IPR050101">
    <property type="entry name" value="CinA"/>
</dbReference>
<evidence type="ECO:0000313" key="3">
    <source>
        <dbReference type="Proteomes" id="UP000064007"/>
    </source>
</evidence>
<dbReference type="Gene3D" id="3.40.980.10">
    <property type="entry name" value="MoaB/Mog-like domain"/>
    <property type="match status" value="1"/>
</dbReference>
<dbReference type="Proteomes" id="UP000064007">
    <property type="component" value="Chromosome 1"/>
</dbReference>
<dbReference type="RefSeq" id="WP_046487055.1">
    <property type="nucleotide sequence ID" value="NZ_LN827929.1"/>
</dbReference>
<dbReference type="OrthoDB" id="9801454at2"/>
<dbReference type="KEGG" id="mbat:BN1208_0256"/>
<dbReference type="PANTHER" id="PTHR13939">
    <property type="entry name" value="NICOTINAMIDE-NUCLEOTIDE AMIDOHYDROLASE PNCC"/>
    <property type="match status" value="1"/>
</dbReference>
<dbReference type="AlphaFoldDB" id="A0A0D6ETR9"/>
<organism evidence="2 3">
    <name type="scientific">Candidatus Methylopumilus planktonicus</name>
    <dbReference type="NCBI Taxonomy" id="1581557"/>
    <lineage>
        <taxon>Bacteria</taxon>
        <taxon>Pseudomonadati</taxon>
        <taxon>Pseudomonadota</taxon>
        <taxon>Betaproteobacteria</taxon>
        <taxon>Nitrosomonadales</taxon>
        <taxon>Methylophilaceae</taxon>
        <taxon>Candidatus Methylopumilus</taxon>
    </lineage>
</organism>
<keyword evidence="3" id="KW-1185">Reference proteome</keyword>
<dbReference type="CDD" id="cd00885">
    <property type="entry name" value="cinA"/>
    <property type="match status" value="1"/>
</dbReference>
<gene>
    <name evidence="2" type="ORF">BN1208_0256</name>
</gene>
<sequence>MEFGTLIIGDEILSGKRQDKHFEYLKKTLKKYGLSLSWVKYIQDDSKDIIQSIRQSIKSNTIVFSFGGIGATPDDFTRQAAADAFELHLTRNDEAVKLIEEQFGEGAYPKRILMADIPKGALLIPNEINKIPGFKINGHHFLPGFPEMAWPMVEWILNTHYRQLLNQNDFAEASIWINDVSESKLIDLMNEIVKKYPEIKLFSLPKLKPMKTIELGVKGPSKLVAEAMLEIQVKIVNLGYEWHK</sequence>
<dbReference type="PANTHER" id="PTHR13939:SF0">
    <property type="entry name" value="NMN AMIDOHYDROLASE-LIKE PROTEIN YFAY"/>
    <property type="match status" value="1"/>
</dbReference>
<protein>
    <submittedName>
        <fullName evidence="2">Molybdopterin binding domain protein</fullName>
    </submittedName>
</protein>
<name>A0A0D6ETR9_9PROT</name>
<reference evidence="3" key="1">
    <citation type="submission" date="2014-12" db="EMBL/GenBank/DDBJ databases">
        <authorList>
            <person name="Salcher M.M."/>
        </authorList>
    </citation>
    <scope>NUCLEOTIDE SEQUENCE [LARGE SCALE GENOMIC DNA]</scope>
    <source>
        <strain evidence="3">MMS-10A-171</strain>
    </source>
</reference>
<dbReference type="SMART" id="SM00852">
    <property type="entry name" value="MoCF_biosynth"/>
    <property type="match status" value="1"/>
</dbReference>
<dbReference type="Pfam" id="PF00994">
    <property type="entry name" value="MoCF_biosynth"/>
    <property type="match status" value="1"/>
</dbReference>
<dbReference type="InterPro" id="IPR001453">
    <property type="entry name" value="MoaB/Mog_dom"/>
</dbReference>